<comment type="cofactor">
    <cofactor evidence="7">
        <name>Zn(2+)</name>
        <dbReference type="ChEBI" id="CHEBI:29105"/>
    </cofactor>
</comment>
<dbReference type="InterPro" id="IPR027540">
    <property type="entry name" value="Coq4_euk"/>
</dbReference>
<keyword evidence="3 7" id="KW-0496">Mitochondrion</keyword>
<dbReference type="InterPro" id="IPR007715">
    <property type="entry name" value="Coq4"/>
</dbReference>
<dbReference type="Pfam" id="PF05019">
    <property type="entry name" value="Coq4"/>
    <property type="match status" value="1"/>
</dbReference>
<name>A0A4T0JH46_WALIC</name>
<gene>
    <name evidence="7" type="primary">COQ4</name>
    <name evidence="9" type="ORF">E3P90_03474</name>
</gene>
<keyword evidence="7" id="KW-0479">Metal-binding</keyword>
<evidence type="ECO:0000256" key="7">
    <source>
        <dbReference type="HAMAP-Rule" id="MF_03111"/>
    </source>
</evidence>
<dbReference type="PANTHER" id="PTHR12922:SF7">
    <property type="entry name" value="UBIQUINONE BIOSYNTHESIS PROTEIN COQ4 HOMOLOG, MITOCHONDRIAL"/>
    <property type="match status" value="1"/>
</dbReference>
<feature type="compositionally biased region" description="Gly residues" evidence="8">
    <location>
        <begin position="244"/>
        <end position="264"/>
    </location>
</feature>
<evidence type="ECO:0000256" key="4">
    <source>
        <dbReference type="ARBA" id="ARBA00023136"/>
    </source>
</evidence>
<dbReference type="GO" id="GO:0031314">
    <property type="term" value="C:extrinsic component of mitochondrial inner membrane"/>
    <property type="evidence" value="ECO:0007669"/>
    <property type="project" value="UniProtKB-UniRule"/>
</dbReference>
<comment type="similarity">
    <text evidence="7">Belongs to the COQ4 family.</text>
</comment>
<dbReference type="HAMAP" id="MF_03111">
    <property type="entry name" value="Coq4"/>
    <property type="match status" value="1"/>
</dbReference>
<dbReference type="EMBL" id="SPOF01000049">
    <property type="protein sequence ID" value="TIB08915.1"/>
    <property type="molecule type" value="Genomic_DNA"/>
</dbReference>
<evidence type="ECO:0000256" key="6">
    <source>
        <dbReference type="ARBA" id="ARBA00081568"/>
    </source>
</evidence>
<feature type="region of interest" description="Disordered" evidence="8">
    <location>
        <begin position="238"/>
        <end position="264"/>
    </location>
</feature>
<evidence type="ECO:0000313" key="9">
    <source>
        <dbReference type="EMBL" id="TIB08915.1"/>
    </source>
</evidence>
<evidence type="ECO:0000256" key="3">
    <source>
        <dbReference type="ARBA" id="ARBA00023128"/>
    </source>
</evidence>
<dbReference type="GO" id="GO:0120539">
    <property type="term" value="F:4-hydroxy-3-methoxy-5-polyprenylbenzoate decarboxylase activity"/>
    <property type="evidence" value="ECO:0007669"/>
    <property type="project" value="UniProtKB-EC"/>
</dbReference>
<keyword evidence="5 7" id="KW-0456">Lyase</keyword>
<comment type="caution">
    <text evidence="9">The sequence shown here is derived from an EMBL/GenBank/DDBJ whole genome shotgun (WGS) entry which is preliminary data.</text>
</comment>
<proteinExistence type="inferred from homology"/>
<dbReference type="GO" id="GO:0008270">
    <property type="term" value="F:zinc ion binding"/>
    <property type="evidence" value="ECO:0007669"/>
    <property type="project" value="UniProtKB-UniRule"/>
</dbReference>
<dbReference type="Proteomes" id="UP000306954">
    <property type="component" value="Unassembled WGS sequence"/>
</dbReference>
<comment type="subunit">
    <text evidence="7">Component of a multi-subunit COQ enzyme complex, composed of at least COQ3, COQ4, COQ5, COQ6, COQ7 and COQ9.</text>
</comment>
<evidence type="ECO:0000256" key="8">
    <source>
        <dbReference type="SAM" id="MobiDB-lite"/>
    </source>
</evidence>
<keyword evidence="2 7" id="KW-0999">Mitochondrion inner membrane</keyword>
<dbReference type="UniPathway" id="UPA00232"/>
<evidence type="ECO:0000313" key="10">
    <source>
        <dbReference type="Proteomes" id="UP000306954"/>
    </source>
</evidence>
<comment type="catalytic activity">
    <reaction evidence="7">
        <text>a 4-hydroxy-3-methoxy-5-(all-trans-polyprenyl)benzoate + H(+) = a 2-methoxy-6-(all-trans-polyprenyl)phenol + CO2</text>
        <dbReference type="Rhea" id="RHEA:81179"/>
        <dbReference type="Rhea" id="RHEA-COMP:9551"/>
        <dbReference type="Rhea" id="RHEA-COMP:10931"/>
        <dbReference type="ChEBI" id="CHEBI:15378"/>
        <dbReference type="ChEBI" id="CHEBI:16526"/>
        <dbReference type="ChEBI" id="CHEBI:62731"/>
        <dbReference type="ChEBI" id="CHEBI:84443"/>
        <dbReference type="EC" id="4.1.1.130"/>
    </reaction>
</comment>
<evidence type="ECO:0000256" key="5">
    <source>
        <dbReference type="ARBA" id="ARBA00023239"/>
    </source>
</evidence>
<dbReference type="OMA" id="YYERHFH"/>
<keyword evidence="7" id="KW-0862">Zinc</keyword>
<keyword evidence="1 7" id="KW-0831">Ubiquinone biosynthesis</keyword>
<feature type="binding site" evidence="7">
    <location>
        <position position="142"/>
    </location>
    <ligand>
        <name>Zn(2+)</name>
        <dbReference type="ChEBI" id="CHEBI:29105"/>
    </ligand>
</feature>
<feature type="binding site" evidence="7">
    <location>
        <position position="141"/>
    </location>
    <ligand>
        <name>Zn(2+)</name>
        <dbReference type="ChEBI" id="CHEBI:29105"/>
    </ligand>
</feature>
<dbReference type="AlphaFoldDB" id="A0A4T0JH46"/>
<comment type="function">
    <text evidence="7">Lyase that catalyzes the C1-decarboxylation of 4-hydroxy-3-methoxy-5-(all-trans-polyprenyl)benzoic acid into 2-methoxy-6-(all-trans-polyprenyl)phenol during ubiquinone biosynthesis.</text>
</comment>
<evidence type="ECO:0000256" key="1">
    <source>
        <dbReference type="ARBA" id="ARBA00022688"/>
    </source>
</evidence>
<organism evidence="9 10">
    <name type="scientific">Wallemia ichthyophaga</name>
    <dbReference type="NCBI Taxonomy" id="245174"/>
    <lineage>
        <taxon>Eukaryota</taxon>
        <taxon>Fungi</taxon>
        <taxon>Dikarya</taxon>
        <taxon>Basidiomycota</taxon>
        <taxon>Wallemiomycotina</taxon>
        <taxon>Wallemiomycetes</taxon>
        <taxon>Wallemiales</taxon>
        <taxon>Wallemiaceae</taxon>
        <taxon>Wallemia</taxon>
    </lineage>
</organism>
<keyword evidence="4 7" id="KW-0472">Membrane</keyword>
<protein>
    <recommendedName>
        <fullName evidence="6">4-hydroxy-3-methoxy-5-polyprenylbenzoate decarboxylase</fullName>
    </recommendedName>
</protein>
<accession>A0A4T0JH46</accession>
<feature type="binding site" evidence="7">
    <location>
        <position position="157"/>
    </location>
    <ligand>
        <name>Zn(2+)</name>
        <dbReference type="ChEBI" id="CHEBI:29105"/>
    </ligand>
</feature>
<feature type="binding site" evidence="7">
    <location>
        <position position="145"/>
    </location>
    <ligand>
        <name>Zn(2+)</name>
        <dbReference type="ChEBI" id="CHEBI:29105"/>
    </ligand>
</feature>
<comment type="subcellular location">
    <subcellularLocation>
        <location evidence="7">Mitochondrion inner membrane</location>
        <topology evidence="7">Peripheral membrane protein</topology>
        <orientation evidence="7">Matrix side</orientation>
    </subcellularLocation>
</comment>
<sequence>MNSTLRCFTKRSPAYPGHYPIGKLENLFLAAGSAVVSLVDVYRHDMLATLTETSTPTPLLQQMRGGMLATDTGRRILAERPRISTKSVDLNALKGMSRGTLGKEYSLWLERCGVTPDTRDPVHYINDEELAYIVQRYRESHDLYHLLLGQRVDILSELIIKWFEFSHFNLPVAGLSSAFGPLRLRHGWQRQNLFTHSGPWAIRQGIRCGPLMGIYWENEWESDLGDLRRRMNLTDVPDWRDGKGPQGKGKAGIGSGLEIGAGDV</sequence>
<reference evidence="9 10" key="1">
    <citation type="submission" date="2019-03" db="EMBL/GenBank/DDBJ databases">
        <title>Sequencing 23 genomes of Wallemia ichthyophaga.</title>
        <authorList>
            <person name="Gostincar C."/>
        </authorList>
    </citation>
    <scope>NUCLEOTIDE SEQUENCE [LARGE SCALE GENOMIC DNA]</scope>
    <source>
        <strain evidence="9 10">EXF-8621</strain>
    </source>
</reference>
<evidence type="ECO:0000256" key="2">
    <source>
        <dbReference type="ARBA" id="ARBA00022792"/>
    </source>
</evidence>
<dbReference type="PANTHER" id="PTHR12922">
    <property type="entry name" value="UBIQUINONE BIOSYNTHESIS PROTEIN"/>
    <property type="match status" value="1"/>
</dbReference>
<comment type="pathway">
    <text evidence="7">Cofactor biosynthesis; ubiquinone biosynthesis.</text>
</comment>